<evidence type="ECO:0000313" key="5">
    <source>
        <dbReference type="EMBL" id="KAH9360386.1"/>
    </source>
</evidence>
<dbReference type="OrthoDB" id="5980013at2759"/>
<evidence type="ECO:0000256" key="1">
    <source>
        <dbReference type="ARBA" id="ARBA00022771"/>
    </source>
</evidence>
<feature type="domain" description="RING-type" evidence="4">
    <location>
        <begin position="38"/>
        <end position="82"/>
    </location>
</feature>
<dbReference type="PROSITE" id="PS50089">
    <property type="entry name" value="ZF_RING_2"/>
    <property type="match status" value="1"/>
</dbReference>
<dbReference type="Proteomes" id="UP000821853">
    <property type="component" value="Chromosome 1"/>
</dbReference>
<evidence type="ECO:0000313" key="6">
    <source>
        <dbReference type="Proteomes" id="UP000821853"/>
    </source>
</evidence>
<reference evidence="5 6" key="1">
    <citation type="journal article" date="2020" name="Cell">
        <title>Large-Scale Comparative Analyses of Tick Genomes Elucidate Their Genetic Diversity and Vector Capacities.</title>
        <authorList>
            <consortium name="Tick Genome and Microbiome Consortium (TIGMIC)"/>
            <person name="Jia N."/>
            <person name="Wang J."/>
            <person name="Shi W."/>
            <person name="Du L."/>
            <person name="Sun Y."/>
            <person name="Zhan W."/>
            <person name="Jiang J.F."/>
            <person name="Wang Q."/>
            <person name="Zhang B."/>
            <person name="Ji P."/>
            <person name="Bell-Sakyi L."/>
            <person name="Cui X.M."/>
            <person name="Yuan T.T."/>
            <person name="Jiang B.G."/>
            <person name="Yang W.F."/>
            <person name="Lam T.T."/>
            <person name="Chang Q.C."/>
            <person name="Ding S.J."/>
            <person name="Wang X.J."/>
            <person name="Zhu J.G."/>
            <person name="Ruan X.D."/>
            <person name="Zhao L."/>
            <person name="Wei J.T."/>
            <person name="Ye R.Z."/>
            <person name="Que T.C."/>
            <person name="Du C.H."/>
            <person name="Zhou Y.H."/>
            <person name="Cheng J.X."/>
            <person name="Dai P.F."/>
            <person name="Guo W.B."/>
            <person name="Han X.H."/>
            <person name="Huang E.J."/>
            <person name="Li L.F."/>
            <person name="Wei W."/>
            <person name="Gao Y.C."/>
            <person name="Liu J.Z."/>
            <person name="Shao H.Z."/>
            <person name="Wang X."/>
            <person name="Wang C.C."/>
            <person name="Yang T.C."/>
            <person name="Huo Q.B."/>
            <person name="Li W."/>
            <person name="Chen H.Y."/>
            <person name="Chen S.E."/>
            <person name="Zhou L.G."/>
            <person name="Ni X.B."/>
            <person name="Tian J.H."/>
            <person name="Sheng Y."/>
            <person name="Liu T."/>
            <person name="Pan Y.S."/>
            <person name="Xia L.Y."/>
            <person name="Li J."/>
            <person name="Zhao F."/>
            <person name="Cao W.C."/>
        </authorList>
    </citation>
    <scope>NUCLEOTIDE SEQUENCE [LARGE SCALE GENOMIC DNA]</scope>
    <source>
        <strain evidence="5">HaeL-2018</strain>
    </source>
</reference>
<evidence type="ECO:0000259" key="4">
    <source>
        <dbReference type="PROSITE" id="PS50089"/>
    </source>
</evidence>
<gene>
    <name evidence="5" type="ORF">HPB48_008388</name>
</gene>
<dbReference type="VEuPathDB" id="VectorBase:HLOH_040570"/>
<proteinExistence type="predicted"/>
<keyword evidence="6" id="KW-1185">Reference proteome</keyword>
<name>A0A9J6FBI6_HAELO</name>
<evidence type="ECO:0000256" key="2">
    <source>
        <dbReference type="ARBA" id="ARBA00022833"/>
    </source>
</evidence>
<keyword evidence="2" id="KW-0862">Zinc</keyword>
<dbReference type="SUPFAM" id="SSF49599">
    <property type="entry name" value="TRAF domain-like"/>
    <property type="match status" value="1"/>
</dbReference>
<keyword evidence="1 3" id="KW-0479">Metal-binding</keyword>
<evidence type="ECO:0000256" key="3">
    <source>
        <dbReference type="PROSITE-ProRule" id="PRU00175"/>
    </source>
</evidence>
<keyword evidence="1 3" id="KW-0863">Zinc-finger</keyword>
<organism evidence="5 6">
    <name type="scientific">Haemaphysalis longicornis</name>
    <name type="common">Bush tick</name>
    <dbReference type="NCBI Taxonomy" id="44386"/>
    <lineage>
        <taxon>Eukaryota</taxon>
        <taxon>Metazoa</taxon>
        <taxon>Ecdysozoa</taxon>
        <taxon>Arthropoda</taxon>
        <taxon>Chelicerata</taxon>
        <taxon>Arachnida</taxon>
        <taxon>Acari</taxon>
        <taxon>Parasitiformes</taxon>
        <taxon>Ixodida</taxon>
        <taxon>Ixodoidea</taxon>
        <taxon>Ixodidae</taxon>
        <taxon>Haemaphysalinae</taxon>
        <taxon>Haemaphysalis</taxon>
    </lineage>
</organism>
<sequence>MASAMPGADGHCVLRGFGGFLDCRRICFVDSPPRDCVCDMCGEYAGHPKRLPCGHTVCVLCPRVTQLCFPFASTELRCPVDNRPFLQAADYLLRPSGQARMWRLRVRCINASGGCDFVGPLHELERHCRFACEYVPVAGGNASKRSDIVSDFFGDIG</sequence>
<dbReference type="AlphaFoldDB" id="A0A9J6FBI6"/>
<comment type="caution">
    <text evidence="5">The sequence shown here is derived from an EMBL/GenBank/DDBJ whole genome shotgun (WGS) entry which is preliminary data.</text>
</comment>
<protein>
    <recommendedName>
        <fullName evidence="4">RING-type domain-containing protein</fullName>
    </recommendedName>
</protein>
<dbReference type="SUPFAM" id="SSF57850">
    <property type="entry name" value="RING/U-box"/>
    <property type="match status" value="1"/>
</dbReference>
<accession>A0A9J6FBI6</accession>
<dbReference type="GO" id="GO:0008270">
    <property type="term" value="F:zinc ion binding"/>
    <property type="evidence" value="ECO:0007669"/>
    <property type="project" value="UniProtKB-KW"/>
</dbReference>
<dbReference type="Gene3D" id="3.30.40.10">
    <property type="entry name" value="Zinc/RING finger domain, C3HC4 (zinc finger)"/>
    <property type="match status" value="1"/>
</dbReference>
<dbReference type="InterPro" id="IPR001841">
    <property type="entry name" value="Znf_RING"/>
</dbReference>
<dbReference type="EMBL" id="JABSTR010000001">
    <property type="protein sequence ID" value="KAH9360386.1"/>
    <property type="molecule type" value="Genomic_DNA"/>
</dbReference>
<dbReference type="InterPro" id="IPR013083">
    <property type="entry name" value="Znf_RING/FYVE/PHD"/>
</dbReference>